<comment type="caution">
    <text evidence="3">The sequence shown here is derived from an EMBL/GenBank/DDBJ whole genome shotgun (WGS) entry which is preliminary data.</text>
</comment>
<evidence type="ECO:0000313" key="3">
    <source>
        <dbReference type="EMBL" id="NYJ76228.1"/>
    </source>
</evidence>
<proteinExistence type="inferred from homology"/>
<dbReference type="PANTHER" id="PTHR31223">
    <property type="entry name" value="LOG FAMILY PROTEIN YJL055W"/>
    <property type="match status" value="1"/>
</dbReference>
<dbReference type="RefSeq" id="WP_179483309.1">
    <property type="nucleotide sequence ID" value="NZ_JACCFW010000001.1"/>
</dbReference>
<dbReference type="GO" id="GO:0005829">
    <property type="term" value="C:cytosol"/>
    <property type="evidence" value="ECO:0007669"/>
    <property type="project" value="TreeGrafter"/>
</dbReference>
<dbReference type="InterPro" id="IPR031100">
    <property type="entry name" value="LOG_fam"/>
</dbReference>
<dbReference type="EMBL" id="JACCFW010000001">
    <property type="protein sequence ID" value="NYJ76228.1"/>
    <property type="molecule type" value="Genomic_DNA"/>
</dbReference>
<keyword evidence="2" id="KW-0378">Hydrolase</keyword>
<comment type="catalytic activity">
    <reaction evidence="2">
        <text>9-ribosyl-trans-zeatin 5'-phosphate + H2O = trans-zeatin + D-ribose 5-phosphate</text>
        <dbReference type="Rhea" id="RHEA:48564"/>
        <dbReference type="ChEBI" id="CHEBI:15377"/>
        <dbReference type="ChEBI" id="CHEBI:16522"/>
        <dbReference type="ChEBI" id="CHEBI:78346"/>
        <dbReference type="ChEBI" id="CHEBI:87947"/>
        <dbReference type="EC" id="3.2.2.n1"/>
    </reaction>
</comment>
<accession>A0A853DHH8</accession>
<reference evidence="3 4" key="1">
    <citation type="submission" date="2020-07" db="EMBL/GenBank/DDBJ databases">
        <title>Sequencing the genomes of 1000 actinobacteria strains.</title>
        <authorList>
            <person name="Klenk H.-P."/>
        </authorList>
    </citation>
    <scope>NUCLEOTIDE SEQUENCE [LARGE SCALE GENOMIC DNA]</scope>
    <source>
        <strain evidence="3 4">DSM 29531</strain>
    </source>
</reference>
<dbReference type="NCBIfam" id="TIGR00730">
    <property type="entry name" value="Rossman fold protein, TIGR00730 family"/>
    <property type="match status" value="1"/>
</dbReference>
<sequence length="190" mass="20243">MRVAIFIGSSPGNDPAYADAAAVLATHLAQRRVGIVYGGGHVGLMGVVADAALQAGGDVIGVIPRSLADAEVAHGALSHLEVVETMHERKARMAQLADAFVALPGGIGTMEEFFEVWTWLQLGIHAKPVALYDVEDFWAPMRTLVTSMVDAGFLRAEVAEQLIQVDDPDALLAGIARWRPVAQRWSPPAP</sequence>
<dbReference type="Pfam" id="PF03641">
    <property type="entry name" value="Lysine_decarbox"/>
    <property type="match status" value="1"/>
</dbReference>
<evidence type="ECO:0000256" key="1">
    <source>
        <dbReference type="ARBA" id="ARBA00006763"/>
    </source>
</evidence>
<protein>
    <recommendedName>
        <fullName evidence="2">Cytokinin riboside 5'-monophosphate phosphoribohydrolase</fullName>
        <ecNumber evidence="2">3.2.2.n1</ecNumber>
    </recommendedName>
</protein>
<dbReference type="EC" id="3.2.2.n1" evidence="2"/>
<keyword evidence="4" id="KW-1185">Reference proteome</keyword>
<gene>
    <name evidence="3" type="ORF">HNR15_003191</name>
</gene>
<dbReference type="AlphaFoldDB" id="A0A853DHH8"/>
<dbReference type="InterPro" id="IPR005269">
    <property type="entry name" value="LOG"/>
</dbReference>
<comment type="similarity">
    <text evidence="1 2">Belongs to the LOG family.</text>
</comment>
<dbReference type="Gene3D" id="3.40.50.450">
    <property type="match status" value="1"/>
</dbReference>
<dbReference type="Proteomes" id="UP000571817">
    <property type="component" value="Unassembled WGS sequence"/>
</dbReference>
<dbReference type="GO" id="GO:0009691">
    <property type="term" value="P:cytokinin biosynthetic process"/>
    <property type="evidence" value="ECO:0007669"/>
    <property type="project" value="UniProtKB-UniRule"/>
</dbReference>
<evidence type="ECO:0000313" key="4">
    <source>
        <dbReference type="Proteomes" id="UP000571817"/>
    </source>
</evidence>
<name>A0A853DHH8_9MICO</name>
<dbReference type="PANTHER" id="PTHR31223:SF70">
    <property type="entry name" value="LOG FAMILY PROTEIN YJL055W"/>
    <property type="match status" value="1"/>
</dbReference>
<comment type="catalytic activity">
    <reaction evidence="2">
        <text>N(6)-(dimethylallyl)adenosine 5'-phosphate + H2O = N(6)-dimethylallyladenine + D-ribose 5-phosphate</text>
        <dbReference type="Rhea" id="RHEA:48560"/>
        <dbReference type="ChEBI" id="CHEBI:15377"/>
        <dbReference type="ChEBI" id="CHEBI:17660"/>
        <dbReference type="ChEBI" id="CHEBI:57526"/>
        <dbReference type="ChEBI" id="CHEBI:78346"/>
        <dbReference type="EC" id="3.2.2.n1"/>
    </reaction>
</comment>
<evidence type="ECO:0000256" key="2">
    <source>
        <dbReference type="RuleBase" id="RU363015"/>
    </source>
</evidence>
<dbReference type="SUPFAM" id="SSF102405">
    <property type="entry name" value="MCP/YpsA-like"/>
    <property type="match status" value="1"/>
</dbReference>
<keyword evidence="2" id="KW-0203">Cytokinin biosynthesis</keyword>
<organism evidence="3 4">
    <name type="scientific">Allobranchiibius huperziae</name>
    <dbReference type="NCBI Taxonomy" id="1874116"/>
    <lineage>
        <taxon>Bacteria</taxon>
        <taxon>Bacillati</taxon>
        <taxon>Actinomycetota</taxon>
        <taxon>Actinomycetes</taxon>
        <taxon>Micrococcales</taxon>
        <taxon>Dermacoccaceae</taxon>
        <taxon>Allobranchiibius</taxon>
    </lineage>
</organism>
<dbReference type="GO" id="GO:0016799">
    <property type="term" value="F:hydrolase activity, hydrolyzing N-glycosyl compounds"/>
    <property type="evidence" value="ECO:0007669"/>
    <property type="project" value="TreeGrafter"/>
</dbReference>